<feature type="region of interest" description="Disordered" evidence="7">
    <location>
        <begin position="1090"/>
        <end position="1173"/>
    </location>
</feature>
<evidence type="ECO:0000313" key="11">
    <source>
        <dbReference type="Proteomes" id="UP001342314"/>
    </source>
</evidence>
<feature type="compositionally biased region" description="Basic and acidic residues" evidence="7">
    <location>
        <begin position="1091"/>
        <end position="1125"/>
    </location>
</feature>
<feature type="region of interest" description="Disordered" evidence="7">
    <location>
        <begin position="2285"/>
        <end position="2308"/>
    </location>
</feature>
<accession>A0AAV5GKK7</accession>
<evidence type="ECO:0000259" key="8">
    <source>
        <dbReference type="Pfam" id="PF04108"/>
    </source>
</evidence>
<feature type="compositionally biased region" description="Polar residues" evidence="7">
    <location>
        <begin position="1725"/>
        <end position="1740"/>
    </location>
</feature>
<organism evidence="10 11">
    <name type="scientific">Rhodotorula paludigena</name>
    <dbReference type="NCBI Taxonomy" id="86838"/>
    <lineage>
        <taxon>Eukaryota</taxon>
        <taxon>Fungi</taxon>
        <taxon>Dikarya</taxon>
        <taxon>Basidiomycota</taxon>
        <taxon>Pucciniomycotina</taxon>
        <taxon>Microbotryomycetes</taxon>
        <taxon>Sporidiobolales</taxon>
        <taxon>Sporidiobolaceae</taxon>
        <taxon>Rhodotorula</taxon>
    </lineage>
</organism>
<feature type="compositionally biased region" description="Polar residues" evidence="7">
    <location>
        <begin position="1426"/>
        <end position="1436"/>
    </location>
</feature>
<dbReference type="GO" id="GO:0000045">
    <property type="term" value="P:autophagosome assembly"/>
    <property type="evidence" value="ECO:0007669"/>
    <property type="project" value="InterPro"/>
</dbReference>
<keyword evidence="5" id="KW-0072">Autophagy</keyword>
<feature type="compositionally biased region" description="Low complexity" evidence="7">
    <location>
        <begin position="1295"/>
        <end position="1307"/>
    </location>
</feature>
<evidence type="ECO:0000256" key="6">
    <source>
        <dbReference type="ARBA" id="ARBA00023054"/>
    </source>
</evidence>
<dbReference type="GO" id="GO:0061709">
    <property type="term" value="P:reticulophagy"/>
    <property type="evidence" value="ECO:0007669"/>
    <property type="project" value="TreeGrafter"/>
</dbReference>
<evidence type="ECO:0000256" key="4">
    <source>
        <dbReference type="ARBA" id="ARBA00022927"/>
    </source>
</evidence>
<feature type="compositionally biased region" description="Polar residues" evidence="7">
    <location>
        <begin position="1863"/>
        <end position="1875"/>
    </location>
</feature>
<feature type="compositionally biased region" description="Basic and acidic residues" evidence="7">
    <location>
        <begin position="1670"/>
        <end position="1679"/>
    </location>
</feature>
<keyword evidence="3" id="KW-0813">Transport</keyword>
<dbReference type="GO" id="GO:0060090">
    <property type="term" value="F:molecular adaptor activity"/>
    <property type="evidence" value="ECO:0007669"/>
    <property type="project" value="TreeGrafter"/>
</dbReference>
<feature type="compositionally biased region" description="Polar residues" evidence="7">
    <location>
        <begin position="628"/>
        <end position="637"/>
    </location>
</feature>
<comment type="caution">
    <text evidence="10">The sequence shown here is derived from an EMBL/GenBank/DDBJ whole genome shotgun (WGS) entry which is preliminary data.</text>
</comment>
<feature type="compositionally biased region" description="Low complexity" evidence="7">
    <location>
        <begin position="1"/>
        <end position="11"/>
    </location>
</feature>
<feature type="compositionally biased region" description="Pro residues" evidence="7">
    <location>
        <begin position="14"/>
        <end position="23"/>
    </location>
</feature>
<comment type="similarity">
    <text evidence="2">Belongs to the ATG11 family.</text>
</comment>
<evidence type="ECO:0000256" key="1">
    <source>
        <dbReference type="ARBA" id="ARBA00004623"/>
    </source>
</evidence>
<feature type="region of interest" description="Disordered" evidence="7">
    <location>
        <begin position="1484"/>
        <end position="1503"/>
    </location>
</feature>
<proteinExistence type="inferred from homology"/>
<feature type="region of interest" description="Disordered" evidence="7">
    <location>
        <begin position="1615"/>
        <end position="1693"/>
    </location>
</feature>
<gene>
    <name evidence="10" type="ORF">Rhopal_002176-T1</name>
</gene>
<protein>
    <recommendedName>
        <fullName evidence="12">Autophagy-related protein 11</fullName>
    </recommendedName>
</protein>
<keyword evidence="6" id="KW-0175">Coiled coil</keyword>
<evidence type="ECO:0008006" key="12">
    <source>
        <dbReference type="Google" id="ProtNLM"/>
    </source>
</evidence>
<dbReference type="InterPro" id="IPR040040">
    <property type="entry name" value="ATG11"/>
</dbReference>
<dbReference type="Pfam" id="PF04108">
    <property type="entry name" value="ATG17_like"/>
    <property type="match status" value="1"/>
</dbReference>
<feature type="compositionally biased region" description="Low complexity" evidence="7">
    <location>
        <begin position="2019"/>
        <end position="2039"/>
    </location>
</feature>
<dbReference type="GO" id="GO:0034045">
    <property type="term" value="C:phagophore assembly site membrane"/>
    <property type="evidence" value="ECO:0007669"/>
    <property type="project" value="UniProtKB-SubCell"/>
</dbReference>
<dbReference type="GO" id="GO:0034727">
    <property type="term" value="P:piecemeal microautophagy of the nucleus"/>
    <property type="evidence" value="ECO:0007669"/>
    <property type="project" value="TreeGrafter"/>
</dbReference>
<dbReference type="Gene3D" id="6.10.250.1080">
    <property type="match status" value="1"/>
</dbReference>
<feature type="compositionally biased region" description="Polar residues" evidence="7">
    <location>
        <begin position="1842"/>
        <end position="1855"/>
    </location>
</feature>
<evidence type="ECO:0000256" key="3">
    <source>
        <dbReference type="ARBA" id="ARBA00022448"/>
    </source>
</evidence>
<dbReference type="Pfam" id="PF10377">
    <property type="entry name" value="ATG11"/>
    <property type="match status" value="1"/>
</dbReference>
<reference evidence="10 11" key="1">
    <citation type="submission" date="2021-12" db="EMBL/GenBank/DDBJ databases">
        <title>High titer production of polyol ester of fatty acids by Rhodotorula paludigena BS15 towards product separation-free biomass refinery.</title>
        <authorList>
            <person name="Mano J."/>
            <person name="Ono H."/>
            <person name="Tanaka T."/>
            <person name="Naito K."/>
            <person name="Sushida H."/>
            <person name="Ike M."/>
            <person name="Tokuyasu K."/>
            <person name="Kitaoka M."/>
        </authorList>
    </citation>
    <scope>NUCLEOTIDE SEQUENCE [LARGE SCALE GENOMIC DNA]</scope>
    <source>
        <strain evidence="10 11">BS15</strain>
    </source>
</reference>
<dbReference type="InterPro" id="IPR019460">
    <property type="entry name" value="Atg11_C"/>
</dbReference>
<feature type="compositionally biased region" description="Polar residues" evidence="7">
    <location>
        <begin position="1406"/>
        <end position="1417"/>
    </location>
</feature>
<evidence type="ECO:0000259" key="9">
    <source>
        <dbReference type="Pfam" id="PF10377"/>
    </source>
</evidence>
<dbReference type="GO" id="GO:0034517">
    <property type="term" value="P:ribophagy"/>
    <property type="evidence" value="ECO:0007669"/>
    <property type="project" value="TreeGrafter"/>
</dbReference>
<feature type="compositionally biased region" description="Low complexity" evidence="7">
    <location>
        <begin position="2146"/>
        <end position="2155"/>
    </location>
</feature>
<dbReference type="PANTHER" id="PTHR13222:SF1">
    <property type="entry name" value="RB1-INDUCIBLE COILED-COIL PROTEIN 1"/>
    <property type="match status" value="1"/>
</dbReference>
<feature type="region of interest" description="Disordered" evidence="7">
    <location>
        <begin position="2016"/>
        <end position="2049"/>
    </location>
</feature>
<dbReference type="GO" id="GO:1990316">
    <property type="term" value="C:Atg1/ULK1 kinase complex"/>
    <property type="evidence" value="ECO:0007669"/>
    <property type="project" value="TreeGrafter"/>
</dbReference>
<evidence type="ECO:0000313" key="10">
    <source>
        <dbReference type="EMBL" id="GJN89198.1"/>
    </source>
</evidence>
<feature type="region of interest" description="Disordered" evidence="7">
    <location>
        <begin position="1185"/>
        <end position="1479"/>
    </location>
</feature>
<sequence>MSSWSSRSGSRAQEPPPPDPRPPSLFAVRSSDGAEFGLVPGDFRNITTLDELRYNLLSPLLDIPPDCLILMNEEGSPLNRNEAVQHLALLASTPANSGVLAPASAASPEREQLAGSHYGRKAGRTEKRIYVFDRDHLDADPDEVAAVLAISEEQVLTEPPLNPEDPLTSHLSLSHHNLATLRALISSISLQRDSLALALSNLHRVNTGTASSFALFLEAAEPTLERYEALLAGWEGAMDAVGKVAVVAGLLTRHPQQPSGGAGASLHAREGSNASVAAATAAVGSVEKQRFLGDYVSRDKMLAVRDGCAKVLADLKLRTEGLQTTLDEVVGNTEAVQRDLEATSNDLQDLGACEHDAEQGHLRIEELVQAGGHMTDPELRAQCFEELSVCDAEHRDRIRFLVERKNAMTRYLLQEMQKISTLQSDIASMPAELGALDHDLRTRTDNFKHLARLEDLIPAYVATVAEVVRRREYARLLSGQSTTLSSTFSPLSDAERGRRVQYRHDFSGKLPWEVRGLGTKNDDNIPEMALEVLEAEQGLPDLGRETLDILQGSLRDLEEAIGPAVLPDNPIRRAGALLKTLIASIEALDADFAHLSLNTSPPPRPPSIDPARLAELEAQVRQLEESNDSLSRQLQTERSAHEEEVAQLEARASAAESAGDQLRSRHTALEAERDELEHARRDAAHALVAAETRLADESDRREAVERELGTARAAEAELKRQWDALDSSHTRVQGELGTLRVELERAQGAHREADGALEAALQAQRDLTHVVAEKDKLLRDQRTEAELDRAVLEKELDGLRSRLAVRDKDIELAQARTRTVEEIAEGLREQVARWEKVALAKDEDVGAVRREIEEAKRAKEKGIVDVQKELVRMTTFAREAVTLAGRLRDENVNITQILNTPPPAKPDAAVSELDKAVQASPPVPQVAATPAVPPLDYASGDLDDLLRELKTYTHDPLMDAVKNKVDSLTTVTKKWVKEAKTYRERAHRAASAVNDKIAFRNFAKGDLALFLPTRNSAIPVWAAFNVSFPHHFLSATGVIAEQMKTREWIVARITSLTEKVVDPKDPSTNPYLLAAGTKYFTLEVEPWSSKDSSRARRHSSAEKAKSSSDKKSPSKEVHSSSRTRDSLPPTSRSVSLGSTGAESAILVDRPSSSASVPNIRRTMSEGGSLPPNATALARSEFTIAEADEDEPTMGDSRAPSPRTLQQPVPLSEERFASARSSPSGIARALARSNPGSPLVQRSDPFAPSSPAIPNPFASSSSSPRPDSPLRRSPTPPATDYNPTHVAAGAAPAFLPSSGKKPHSASSSVTGNSPRYVRSSARPTAVPGSSRAAAANPSADLLSASPASTSASSVHAVSQPRSVSSGSSILSSSLHRRAASAAFAAGQHPPGTSPPPPLPNNGKAPSTQEAQLTGSRWNLLQEDLAASESSNAATTMTLGRRTSKGWPGASPSISTSSPRSPGTPRGGERTMSTSASSASILDVFKTRRQSTSSSSPRKEGLLSGAEGEMRKLLGGLLAPTLNTTGWSGRPISTGATVKDLLAERVRISSLPPPSPALSEFSAVFDPPTTPGSTTFHFEAHHHFDFADEPVTPDLSGDNSPAVSAEDDAQAVFEPVQDHEDREPIARQATPPFSPSQTSFHTDRLSVQSTDFSTCSPSPSPSIGSITKVPHRPFDFYHPRESIGASSLVSDSVEDAPEEVEETIWDAKALARSSFVDRLPHDLDATLRSTGEESSAAQNETEQAAGLGLPAASAAPHDDEPAEMPTPPALPQSSSKGSDLSGESWKATLDAAVDQLSNDPAIKPEEDAMRRMKSILGAFLSAFCPKTRIISKAPSRRSFDVLSSVESATSGRPSTGKTSKDRQMELSSFGKTPRSQSFNALASGRAMALNRREPQVQGLGIDFEVSPVLAASDSKRSLPSLLKASPSLQLGEAFPDVGAASLAAYAEKASSTFTRPPNVRSGSSGRLPRTARTPPLVALDSVLSKSPVGTPKSITPPMSAPASITLFAQSPAIAHSDSKASFPFSTSTSNGSSSPPLSTPGALHALGPTSSSPATTSYFPAVQGNGSSAASSSGFSGHKLISLEEARQREVERSAAAKRKAASTPPLEASGVPQDRNVVRVAQSHTRESTSESISSRRGVQAPAPIVATSSPTATPKPLKPKKSGFLKRMMGGGGGSDKHHDRERPQVSSVPSLDQARPSISSSASIPSLATATPPSSLGKASGLRVVEPRPINKSSNSRVSFLPPPVIDPSARRRTAAPAPSLSLRPVSMAFSAGLPADFMSAMEAEAAQKSSASETASPPASLRSPPPFLPASLVPCPALSSSRLPTLSEPLASPPLAASIKSSTSPTAPSILFDDVPLASLMTTPSTPAAFNSLSPSAHPALDAPSSPAHSVVAAKDVTPERYAALVDEFARAKRAWTRMQYDLESQVRALEDEVARLGGGAGARCDKCGAEASGEDAAMLRTSVMQRPRAKVSNGAGTLFGSTTKS</sequence>
<feature type="compositionally biased region" description="Polar residues" evidence="7">
    <location>
        <begin position="1128"/>
        <end position="1141"/>
    </location>
</feature>
<dbReference type="Proteomes" id="UP001342314">
    <property type="component" value="Unassembled WGS sequence"/>
</dbReference>
<feature type="compositionally biased region" description="Low complexity" evidence="7">
    <location>
        <begin position="1647"/>
        <end position="1665"/>
    </location>
</feature>
<feature type="domain" description="Autophagy protein ATG17-like" evidence="8">
    <location>
        <begin position="169"/>
        <end position="507"/>
    </location>
</feature>
<feature type="compositionally biased region" description="Low complexity" evidence="7">
    <location>
        <begin position="1328"/>
        <end position="1384"/>
    </location>
</feature>
<dbReference type="PANTHER" id="PTHR13222">
    <property type="entry name" value="RB1-INDUCIBLE COILED-COIL"/>
    <property type="match status" value="1"/>
</dbReference>
<feature type="region of interest" description="Disordered" evidence="7">
    <location>
        <begin position="2085"/>
        <end position="2263"/>
    </location>
</feature>
<feature type="region of interest" description="Disordered" evidence="7">
    <location>
        <begin position="1"/>
        <end position="28"/>
    </location>
</feature>
<feature type="compositionally biased region" description="Basic and acidic residues" evidence="7">
    <location>
        <begin position="2175"/>
        <end position="2184"/>
    </location>
</feature>
<feature type="compositionally biased region" description="Polar residues" evidence="7">
    <location>
        <begin position="1633"/>
        <end position="1646"/>
    </location>
</feature>
<feature type="region of interest" description="Disordered" evidence="7">
    <location>
        <begin position="622"/>
        <end position="665"/>
    </location>
</feature>
<feature type="domain" description="Autophagy-related protein 11 C-terminal" evidence="9">
    <location>
        <begin position="959"/>
        <end position="1085"/>
    </location>
</feature>
<feature type="compositionally biased region" description="Low complexity" evidence="7">
    <location>
        <begin position="1244"/>
        <end position="1264"/>
    </location>
</feature>
<feature type="compositionally biased region" description="Low complexity" evidence="7">
    <location>
        <begin position="2285"/>
        <end position="2304"/>
    </location>
</feature>
<dbReference type="InterPro" id="IPR045326">
    <property type="entry name" value="ATG17-like_dom"/>
</dbReference>
<name>A0AAV5GKK7_9BASI</name>
<feature type="region of interest" description="Disordered" evidence="7">
    <location>
        <begin position="1724"/>
        <end position="1801"/>
    </location>
</feature>
<comment type="subcellular location">
    <subcellularLocation>
        <location evidence="1">Preautophagosomal structure membrane</location>
        <topology evidence="1">Peripheral membrane protein</topology>
    </subcellularLocation>
</comment>
<evidence type="ECO:0000256" key="2">
    <source>
        <dbReference type="ARBA" id="ARBA00009729"/>
    </source>
</evidence>
<feature type="region of interest" description="Disordered" evidence="7">
    <location>
        <begin position="1838"/>
        <end position="1875"/>
    </location>
</feature>
<dbReference type="GO" id="GO:0000422">
    <property type="term" value="P:autophagy of mitochondrion"/>
    <property type="evidence" value="ECO:0007669"/>
    <property type="project" value="TreeGrafter"/>
</dbReference>
<dbReference type="GO" id="GO:0015031">
    <property type="term" value="P:protein transport"/>
    <property type="evidence" value="ECO:0007669"/>
    <property type="project" value="UniProtKB-KW"/>
</dbReference>
<feature type="compositionally biased region" description="Low complexity" evidence="7">
    <location>
        <begin position="1446"/>
        <end position="1462"/>
    </location>
</feature>
<feature type="compositionally biased region" description="Low complexity" evidence="7">
    <location>
        <begin position="1742"/>
        <end position="1753"/>
    </location>
</feature>
<keyword evidence="4" id="KW-0653">Protein transport</keyword>
<feature type="compositionally biased region" description="Low complexity" evidence="7">
    <location>
        <begin position="1771"/>
        <end position="1782"/>
    </location>
</feature>
<feature type="compositionally biased region" description="Low complexity" evidence="7">
    <location>
        <begin position="2197"/>
        <end position="2217"/>
    </location>
</feature>
<dbReference type="EMBL" id="BQKY01000004">
    <property type="protein sequence ID" value="GJN89198.1"/>
    <property type="molecule type" value="Genomic_DNA"/>
</dbReference>
<dbReference type="GO" id="GO:0019901">
    <property type="term" value="F:protein kinase binding"/>
    <property type="evidence" value="ECO:0007669"/>
    <property type="project" value="TreeGrafter"/>
</dbReference>
<keyword evidence="11" id="KW-1185">Reference proteome</keyword>
<evidence type="ECO:0000256" key="5">
    <source>
        <dbReference type="ARBA" id="ARBA00023006"/>
    </source>
</evidence>
<evidence type="ECO:0000256" key="7">
    <source>
        <dbReference type="SAM" id="MobiDB-lite"/>
    </source>
</evidence>